<proteinExistence type="predicted"/>
<dbReference type="Proteomes" id="UP000444174">
    <property type="component" value="Unassembled WGS sequence"/>
</dbReference>
<evidence type="ECO:0000256" key="5">
    <source>
        <dbReference type="PROSITE-ProRule" id="PRU00335"/>
    </source>
</evidence>
<keyword evidence="4" id="KW-0804">Transcription</keyword>
<dbReference type="PANTHER" id="PTHR30055:SF228">
    <property type="entry name" value="TRANSCRIPTIONAL REGULATOR-RELATED"/>
    <property type="match status" value="1"/>
</dbReference>
<reference evidence="7 8" key="1">
    <citation type="submission" date="2019-10" db="EMBL/GenBank/DDBJ databases">
        <title>Epibacterium sp. nov., isolated from seawater.</title>
        <authorList>
            <person name="Zhang X."/>
            <person name="Li N."/>
        </authorList>
    </citation>
    <scope>NUCLEOTIDE SEQUENCE [LARGE SCALE GENOMIC DNA]</scope>
    <source>
        <strain evidence="7 8">SM1979</strain>
    </source>
</reference>
<feature type="domain" description="HTH tetR-type" evidence="6">
    <location>
        <begin position="12"/>
        <end position="72"/>
    </location>
</feature>
<organism evidence="7 8">
    <name type="scientific">Tritonibacter litoralis</name>
    <dbReference type="NCBI Taxonomy" id="2662264"/>
    <lineage>
        <taxon>Bacteria</taxon>
        <taxon>Pseudomonadati</taxon>
        <taxon>Pseudomonadota</taxon>
        <taxon>Alphaproteobacteria</taxon>
        <taxon>Rhodobacterales</taxon>
        <taxon>Paracoccaceae</taxon>
        <taxon>Tritonibacter</taxon>
    </lineage>
</organism>
<dbReference type="SUPFAM" id="SSF46689">
    <property type="entry name" value="Homeodomain-like"/>
    <property type="match status" value="1"/>
</dbReference>
<dbReference type="PRINTS" id="PR00455">
    <property type="entry name" value="HTHTETR"/>
</dbReference>
<dbReference type="PANTHER" id="PTHR30055">
    <property type="entry name" value="HTH-TYPE TRANSCRIPTIONAL REGULATOR RUTR"/>
    <property type="match status" value="1"/>
</dbReference>
<feature type="DNA-binding region" description="H-T-H motif" evidence="5">
    <location>
        <begin position="35"/>
        <end position="54"/>
    </location>
</feature>
<dbReference type="InterPro" id="IPR039538">
    <property type="entry name" value="BetI_C"/>
</dbReference>
<dbReference type="EMBL" id="WIBF01000004">
    <property type="protein sequence ID" value="MQQ08468.1"/>
    <property type="molecule type" value="Genomic_DNA"/>
</dbReference>
<evidence type="ECO:0000256" key="4">
    <source>
        <dbReference type="ARBA" id="ARBA00023163"/>
    </source>
</evidence>
<dbReference type="GO" id="GO:0000976">
    <property type="term" value="F:transcription cis-regulatory region binding"/>
    <property type="evidence" value="ECO:0007669"/>
    <property type="project" value="TreeGrafter"/>
</dbReference>
<name>A0A843YF48_9RHOB</name>
<dbReference type="InterPro" id="IPR023772">
    <property type="entry name" value="DNA-bd_HTH_TetR-type_CS"/>
</dbReference>
<sequence length="225" mass="24647">MTRKTFQRLSEDVRRRELIEATLNVVADHGLHAASARKIAAEAGVSAGLIRHYFASKDEMVREAYAYLIGMLTGQAARDADAPDRSAESRLASFIARNLSEPNLSSFKVSLWATFIGVVRSDPEFDRIHKESYGEFLEILEGLIPEVLAAHGRSVTAAETKRLSIVVNGVIDGLWLEGSLEHGIYDPSGLAEIGVAACEDLLHLPKGTLTRHIDLDARAQDRARA</sequence>
<comment type="caution">
    <text evidence="7">The sequence shown here is derived from an EMBL/GenBank/DDBJ whole genome shotgun (WGS) entry which is preliminary data.</text>
</comment>
<keyword evidence="1" id="KW-0678">Repressor</keyword>
<keyword evidence="3 5" id="KW-0238">DNA-binding</keyword>
<dbReference type="RefSeq" id="WP_153215418.1">
    <property type="nucleotide sequence ID" value="NZ_WIBF01000004.1"/>
</dbReference>
<dbReference type="InterPro" id="IPR036271">
    <property type="entry name" value="Tet_transcr_reg_TetR-rel_C_sf"/>
</dbReference>
<evidence type="ECO:0000313" key="7">
    <source>
        <dbReference type="EMBL" id="MQQ08468.1"/>
    </source>
</evidence>
<dbReference type="InterPro" id="IPR009057">
    <property type="entry name" value="Homeodomain-like_sf"/>
</dbReference>
<keyword evidence="8" id="KW-1185">Reference proteome</keyword>
<accession>A0A843YF48</accession>
<dbReference type="InterPro" id="IPR001647">
    <property type="entry name" value="HTH_TetR"/>
</dbReference>
<evidence type="ECO:0000256" key="1">
    <source>
        <dbReference type="ARBA" id="ARBA00022491"/>
    </source>
</evidence>
<dbReference type="Pfam" id="PF13977">
    <property type="entry name" value="TetR_C_6"/>
    <property type="match status" value="1"/>
</dbReference>
<dbReference type="SUPFAM" id="SSF48498">
    <property type="entry name" value="Tetracyclin repressor-like, C-terminal domain"/>
    <property type="match status" value="1"/>
</dbReference>
<dbReference type="AlphaFoldDB" id="A0A843YF48"/>
<protein>
    <submittedName>
        <fullName evidence="7">TetR family transcriptional regulator</fullName>
    </submittedName>
</protein>
<gene>
    <name evidence="7" type="ORF">GFB49_08405</name>
</gene>
<dbReference type="PROSITE" id="PS50977">
    <property type="entry name" value="HTH_TETR_2"/>
    <property type="match status" value="1"/>
</dbReference>
<keyword evidence="2" id="KW-0805">Transcription regulation</keyword>
<evidence type="ECO:0000256" key="3">
    <source>
        <dbReference type="ARBA" id="ARBA00023125"/>
    </source>
</evidence>
<evidence type="ECO:0000313" key="8">
    <source>
        <dbReference type="Proteomes" id="UP000444174"/>
    </source>
</evidence>
<dbReference type="Gene3D" id="1.10.357.10">
    <property type="entry name" value="Tetracycline Repressor, domain 2"/>
    <property type="match status" value="1"/>
</dbReference>
<dbReference type="PROSITE" id="PS01081">
    <property type="entry name" value="HTH_TETR_1"/>
    <property type="match status" value="1"/>
</dbReference>
<evidence type="ECO:0000256" key="2">
    <source>
        <dbReference type="ARBA" id="ARBA00023015"/>
    </source>
</evidence>
<dbReference type="GO" id="GO:0003700">
    <property type="term" value="F:DNA-binding transcription factor activity"/>
    <property type="evidence" value="ECO:0007669"/>
    <property type="project" value="TreeGrafter"/>
</dbReference>
<evidence type="ECO:0000259" key="6">
    <source>
        <dbReference type="PROSITE" id="PS50977"/>
    </source>
</evidence>
<dbReference type="Pfam" id="PF00440">
    <property type="entry name" value="TetR_N"/>
    <property type="match status" value="1"/>
</dbReference>
<dbReference type="InterPro" id="IPR050109">
    <property type="entry name" value="HTH-type_TetR-like_transc_reg"/>
</dbReference>